<dbReference type="PANTHER" id="PTHR47396">
    <property type="entry name" value="TYPE I RESTRICTION ENZYME ECOKI R PROTEIN"/>
    <property type="match status" value="1"/>
</dbReference>
<organism evidence="2 3">
    <name type="scientific">Chlorella ohadii</name>
    <dbReference type="NCBI Taxonomy" id="2649997"/>
    <lineage>
        <taxon>Eukaryota</taxon>
        <taxon>Viridiplantae</taxon>
        <taxon>Chlorophyta</taxon>
        <taxon>core chlorophytes</taxon>
        <taxon>Trebouxiophyceae</taxon>
        <taxon>Chlorellales</taxon>
        <taxon>Chlorellaceae</taxon>
        <taxon>Chlorella clade</taxon>
        <taxon>Chlorella</taxon>
    </lineage>
</organism>
<evidence type="ECO:0000256" key="1">
    <source>
        <dbReference type="SAM" id="MobiDB-lite"/>
    </source>
</evidence>
<dbReference type="InterPro" id="IPR050742">
    <property type="entry name" value="Helicase_Restrict-Modif_Enz"/>
</dbReference>
<feature type="compositionally biased region" description="Acidic residues" evidence="1">
    <location>
        <begin position="89"/>
        <end position="104"/>
    </location>
</feature>
<evidence type="ECO:0000313" key="2">
    <source>
        <dbReference type="EMBL" id="KAI7841556.1"/>
    </source>
</evidence>
<reference evidence="2" key="1">
    <citation type="submission" date="2020-11" db="EMBL/GenBank/DDBJ databases">
        <title>Chlorella ohadii genome sequencing and assembly.</title>
        <authorList>
            <person name="Murik O."/>
            <person name="Treves H."/>
            <person name="Kedem I."/>
            <person name="Shotland Y."/>
            <person name="Kaplan A."/>
        </authorList>
    </citation>
    <scope>NUCLEOTIDE SEQUENCE</scope>
    <source>
        <strain evidence="2">1</strain>
    </source>
</reference>
<dbReference type="InterPro" id="IPR027417">
    <property type="entry name" value="P-loop_NTPase"/>
</dbReference>
<protein>
    <recommendedName>
        <fullName evidence="4">Helicase C-terminal domain-containing protein</fullName>
    </recommendedName>
</protein>
<feature type="region of interest" description="Disordered" evidence="1">
    <location>
        <begin position="361"/>
        <end position="388"/>
    </location>
</feature>
<evidence type="ECO:0000313" key="3">
    <source>
        <dbReference type="Proteomes" id="UP001205105"/>
    </source>
</evidence>
<keyword evidence="3" id="KW-1185">Reference proteome</keyword>
<dbReference type="SUPFAM" id="SSF52540">
    <property type="entry name" value="P-loop containing nucleoside triphosphate hydrolases"/>
    <property type="match status" value="1"/>
</dbReference>
<dbReference type="Gene3D" id="3.40.50.300">
    <property type="entry name" value="P-loop containing nucleotide triphosphate hydrolases"/>
    <property type="match status" value="1"/>
</dbReference>
<dbReference type="PANTHER" id="PTHR47396:SF1">
    <property type="entry name" value="ATP-DEPENDENT HELICASE IRC3-RELATED"/>
    <property type="match status" value="1"/>
</dbReference>
<dbReference type="GO" id="GO:0005829">
    <property type="term" value="C:cytosol"/>
    <property type="evidence" value="ECO:0007669"/>
    <property type="project" value="TreeGrafter"/>
</dbReference>
<dbReference type="AlphaFoldDB" id="A0AAD5DR37"/>
<feature type="compositionally biased region" description="Low complexity" evidence="1">
    <location>
        <begin position="362"/>
        <end position="374"/>
    </location>
</feature>
<dbReference type="EMBL" id="JADXDR010000062">
    <property type="protein sequence ID" value="KAI7841556.1"/>
    <property type="molecule type" value="Genomic_DNA"/>
</dbReference>
<feature type="compositionally biased region" description="Polar residues" evidence="1">
    <location>
        <begin position="71"/>
        <end position="87"/>
    </location>
</feature>
<evidence type="ECO:0008006" key="4">
    <source>
        <dbReference type="Google" id="ProtNLM"/>
    </source>
</evidence>
<gene>
    <name evidence="2" type="ORF">COHA_004727</name>
</gene>
<sequence>MLPCATAGAQVVVASVQTAKNKKNLARLVEQGFEVRSLAECSSPTSCSCAHMPCQKNEHSFGFETDDEGTLINTSSDPEDSTQNGSTEGDSEDMEKEEEEDSCLDWEEASMQLGSGARLLVGFTATPFRPNNKDLGMVFQEVTFQPDILYLVGRGFLAPPAGYRILTEADLSEVKSTKTGDFRESELEVYVNTPHRNALTARAYQELAPGRPAIVFCVGAQVLTNCMILTEGFDQASVSCVIMARPTKSTGLYIQCIGRGLRLHDGKSECIVLDLTDRHHDINAPVSLGSIWEELPSGLERDKAQSVNLTAVKSGDLALLKPRYGWLPYGDSGHFVLDVFRPNETWYVWLLACRRLGPTAQPGGEEPGSAAAGAGSNGDGNGSESSGDEPMYVVQLLRRKWGGYTWHGSRRKRGQSKTSSPLTMKAALRWAEAQVQDEFSDHKRVSWGRAPTFIQRNRLRSQLGWDQADIVLDRQQLDSGQAATLIGLHQLTADFKAGKFSFPELFC</sequence>
<name>A0AAD5DR37_9CHLO</name>
<dbReference type="Proteomes" id="UP001205105">
    <property type="component" value="Unassembled WGS sequence"/>
</dbReference>
<proteinExistence type="predicted"/>
<feature type="region of interest" description="Disordered" evidence="1">
    <location>
        <begin position="62"/>
        <end position="104"/>
    </location>
</feature>
<comment type="caution">
    <text evidence="2">The sequence shown here is derived from an EMBL/GenBank/DDBJ whole genome shotgun (WGS) entry which is preliminary data.</text>
</comment>
<accession>A0AAD5DR37</accession>